<dbReference type="GO" id="GO:0007155">
    <property type="term" value="P:cell adhesion"/>
    <property type="evidence" value="ECO:0007669"/>
    <property type="project" value="InterPro"/>
</dbReference>
<name>K2MQ35_TRYCR</name>
<dbReference type="GO" id="GO:0004222">
    <property type="term" value="F:metalloendopeptidase activity"/>
    <property type="evidence" value="ECO:0007669"/>
    <property type="project" value="UniProtKB-UniRule"/>
</dbReference>
<dbReference type="OrthoDB" id="252528at2759"/>
<evidence type="ECO:0000256" key="5">
    <source>
        <dbReference type="ARBA" id="ARBA00022833"/>
    </source>
</evidence>
<keyword evidence="9" id="KW-1185">Reference proteome</keyword>
<evidence type="ECO:0000256" key="1">
    <source>
        <dbReference type="ARBA" id="ARBA00005860"/>
    </source>
</evidence>
<feature type="chain" id="PRO_5023963688" description="Leishmanolysin-like peptidase" evidence="7">
    <location>
        <begin position="24"/>
        <end position="214"/>
    </location>
</feature>
<proteinExistence type="inferred from homology"/>
<comment type="caution">
    <text evidence="8">The sequence shown here is derived from an EMBL/GenBank/DDBJ whole genome shotgun (WGS) entry which is preliminary data.</text>
</comment>
<feature type="signal peptide" evidence="7">
    <location>
        <begin position="1"/>
        <end position="23"/>
    </location>
</feature>
<dbReference type="GO" id="GO:0006508">
    <property type="term" value="P:proteolysis"/>
    <property type="evidence" value="ECO:0007669"/>
    <property type="project" value="UniProtKB-KW"/>
</dbReference>
<organism evidence="8 9">
    <name type="scientific">Trypanosoma cruzi marinkellei</name>
    <dbReference type="NCBI Taxonomy" id="85056"/>
    <lineage>
        <taxon>Eukaryota</taxon>
        <taxon>Discoba</taxon>
        <taxon>Euglenozoa</taxon>
        <taxon>Kinetoplastea</taxon>
        <taxon>Metakinetoplastina</taxon>
        <taxon>Trypanosomatida</taxon>
        <taxon>Trypanosomatidae</taxon>
        <taxon>Trypanosoma</taxon>
        <taxon>Schizotrypanum</taxon>
    </lineage>
</organism>
<evidence type="ECO:0000256" key="7">
    <source>
        <dbReference type="RuleBase" id="RU366077"/>
    </source>
</evidence>
<comment type="cofactor">
    <cofactor evidence="7">
        <name>Zn(2+)</name>
        <dbReference type="ChEBI" id="CHEBI:29105"/>
    </cofactor>
    <text evidence="7">Binds 1 zinc ion per subunit.</text>
</comment>
<dbReference type="InterPro" id="IPR001577">
    <property type="entry name" value="Peptidase_M8"/>
</dbReference>
<accession>K2MQ35</accession>
<keyword evidence="7" id="KW-0732">Signal</keyword>
<keyword evidence="2 7" id="KW-0645">Protease</keyword>
<evidence type="ECO:0000313" key="9">
    <source>
        <dbReference type="Proteomes" id="UP000007350"/>
    </source>
</evidence>
<keyword evidence="4 7" id="KW-0378">Hydrolase</keyword>
<evidence type="ECO:0000256" key="3">
    <source>
        <dbReference type="ARBA" id="ARBA00022723"/>
    </source>
</evidence>
<dbReference type="GO" id="GO:0016020">
    <property type="term" value="C:membrane"/>
    <property type="evidence" value="ECO:0007669"/>
    <property type="project" value="InterPro"/>
</dbReference>
<dbReference type="EMBL" id="AHKC01013867">
    <property type="protein sequence ID" value="EKF29185.1"/>
    <property type="molecule type" value="Genomic_DNA"/>
</dbReference>
<dbReference type="AlphaFoldDB" id="K2MQ35"/>
<keyword evidence="3 7" id="KW-0479">Metal-binding</keyword>
<dbReference type="Pfam" id="PF01457">
    <property type="entry name" value="Peptidase_M8"/>
    <property type="match status" value="1"/>
</dbReference>
<evidence type="ECO:0000256" key="6">
    <source>
        <dbReference type="ARBA" id="ARBA00023049"/>
    </source>
</evidence>
<evidence type="ECO:0000256" key="4">
    <source>
        <dbReference type="ARBA" id="ARBA00022801"/>
    </source>
</evidence>
<dbReference type="SUPFAM" id="SSF55486">
    <property type="entry name" value="Metalloproteases ('zincins'), catalytic domain"/>
    <property type="match status" value="1"/>
</dbReference>
<sequence>MPTPLLPLLLVLLLMCCASGCIAAVPALEHRRAFDETMKRRSGPLSTAVVREVPRKGQGAMQAYTVATQDENIGWVPIRIKVFTDELKKTNRKKKYCENDRDTCENLFGERINCKKENVLTDEKRKLYTEKILPGAVKLHAERLLVKPTGGNITVPKNMNEPCNHFTVPTGHKSIGVAADFIIYAAAGPSNTGSRAVWAARVAHGVILVLPLAP</sequence>
<evidence type="ECO:0000313" key="8">
    <source>
        <dbReference type="EMBL" id="EKF29185.1"/>
    </source>
</evidence>
<evidence type="ECO:0000256" key="2">
    <source>
        <dbReference type="ARBA" id="ARBA00022670"/>
    </source>
</evidence>
<protein>
    <recommendedName>
        <fullName evidence="7">Leishmanolysin-like peptidase</fullName>
        <ecNumber evidence="7">3.4.24.-</ecNumber>
    </recommendedName>
</protein>
<gene>
    <name evidence="8" type="ORF">MOQ_007043</name>
</gene>
<reference evidence="8 9" key="1">
    <citation type="journal article" date="2012" name="BMC Genomics">
        <title>Comparative genomic analysis of human infective Trypanosoma cruzi lineages with the bat-restricted subspecies T. cruzi marinkellei.</title>
        <authorList>
            <person name="Franzen O."/>
            <person name="Talavera-Lopez C."/>
            <person name="Ochaya S."/>
            <person name="Butler C.E."/>
            <person name="Messenger L.A."/>
            <person name="Lewis M.D."/>
            <person name="Llewellyn M.S."/>
            <person name="Marinkelle C.J."/>
            <person name="Tyler K.M."/>
            <person name="Miles M.A."/>
            <person name="Andersson B."/>
        </authorList>
    </citation>
    <scope>NUCLEOTIDE SEQUENCE [LARGE SCALE GENOMIC DNA]</scope>
    <source>
        <strain evidence="8 9">B7</strain>
    </source>
</reference>
<comment type="similarity">
    <text evidence="1 7">Belongs to the peptidase M8 family.</text>
</comment>
<keyword evidence="5 7" id="KW-0862">Zinc</keyword>
<dbReference type="Gene3D" id="3.10.170.20">
    <property type="match status" value="1"/>
</dbReference>
<dbReference type="GO" id="GO:0046872">
    <property type="term" value="F:metal ion binding"/>
    <property type="evidence" value="ECO:0007669"/>
    <property type="project" value="UniProtKB-KW"/>
</dbReference>
<dbReference type="EC" id="3.4.24.-" evidence="7"/>
<keyword evidence="6 7" id="KW-0482">Metalloprotease</keyword>
<dbReference type="Proteomes" id="UP000007350">
    <property type="component" value="Unassembled WGS sequence"/>
</dbReference>